<evidence type="ECO:0000313" key="2">
    <source>
        <dbReference type="Proteomes" id="UP000654913"/>
    </source>
</evidence>
<reference evidence="1" key="1">
    <citation type="submission" date="2021-01" db="EMBL/GenBank/DDBJ databases">
        <authorList>
            <consortium name="Aspergillus puulaauensis MK2 genome sequencing consortium"/>
            <person name="Kazuki M."/>
            <person name="Futagami T."/>
        </authorList>
    </citation>
    <scope>NUCLEOTIDE SEQUENCE</scope>
    <source>
        <strain evidence="1">MK2</strain>
    </source>
</reference>
<sequence length="366" mass="40738">MYKGDPDVDDPYEDTVEKKFLAMDFISDRDLISTNGSRYPEGSQPHRVPFRFIIPDHQIPPHRERESASAAFLQLPPSLRGGSEFVDNSNSKVYMQPLVQYTLHANLIAHRYSSHSVLPFKLDSTVEIQICPRSGCQPPTAVDDFPGEFQLTSVRRIRQHPLWGRTLGGMTITTTEPPPVVIGTSNATAQATSQCKITLIFKPRNPTKAAIPPLGLLRGIIRAQLHIKTYYSTQTFQQVPQRPPLRTQTRTLPSSAFRLRSEFLELGTYRVQITHWEFASPSAASNSTSPGTSCKFGAEWASSICLPIHTPAGIVPTFASSFAVRSYCLRLNIVLNGLSHKPFELESPLQIIYENREGCSAGFSLP</sequence>
<accession>A0A7R8AMH9</accession>
<evidence type="ECO:0008006" key="3">
    <source>
        <dbReference type="Google" id="ProtNLM"/>
    </source>
</evidence>
<evidence type="ECO:0000313" key="1">
    <source>
        <dbReference type="EMBL" id="BCS25014.1"/>
    </source>
</evidence>
<name>A0A7R8AMH9_9EURO</name>
<dbReference type="OrthoDB" id="2283785at2759"/>
<protein>
    <recommendedName>
        <fullName evidence="3">Arrestin-like N-terminal domain-containing protein</fullName>
    </recommendedName>
</protein>
<organism evidence="1 2">
    <name type="scientific">Aspergillus puulaauensis</name>
    <dbReference type="NCBI Taxonomy" id="1220207"/>
    <lineage>
        <taxon>Eukaryota</taxon>
        <taxon>Fungi</taxon>
        <taxon>Dikarya</taxon>
        <taxon>Ascomycota</taxon>
        <taxon>Pezizomycotina</taxon>
        <taxon>Eurotiomycetes</taxon>
        <taxon>Eurotiomycetidae</taxon>
        <taxon>Eurotiales</taxon>
        <taxon>Aspergillaceae</taxon>
        <taxon>Aspergillus</taxon>
    </lineage>
</organism>
<dbReference type="GeneID" id="64975019"/>
<reference evidence="1" key="2">
    <citation type="submission" date="2021-02" db="EMBL/GenBank/DDBJ databases">
        <title>Aspergillus puulaauensis MK2 genome sequence.</title>
        <authorList>
            <person name="Futagami T."/>
            <person name="Mori K."/>
            <person name="Kadooka C."/>
            <person name="Tanaka T."/>
        </authorList>
    </citation>
    <scope>NUCLEOTIDE SEQUENCE</scope>
    <source>
        <strain evidence="1">MK2</strain>
    </source>
</reference>
<dbReference type="EMBL" id="AP024446">
    <property type="protein sequence ID" value="BCS25014.1"/>
    <property type="molecule type" value="Genomic_DNA"/>
</dbReference>
<dbReference type="KEGG" id="apuu:APUU_41458S"/>
<keyword evidence="2" id="KW-1185">Reference proteome</keyword>
<proteinExistence type="predicted"/>
<dbReference type="AlphaFoldDB" id="A0A7R8AMH9"/>
<dbReference type="Proteomes" id="UP000654913">
    <property type="component" value="Chromosome 4"/>
</dbReference>
<gene>
    <name evidence="1" type="ORF">APUU_41458S</name>
</gene>
<dbReference type="RefSeq" id="XP_041557208.1">
    <property type="nucleotide sequence ID" value="XM_041704643.1"/>
</dbReference>